<evidence type="ECO:0000313" key="3">
    <source>
        <dbReference type="Proteomes" id="UP001275436"/>
    </source>
</evidence>
<keyword evidence="1" id="KW-1133">Transmembrane helix</keyword>
<keyword evidence="3" id="KW-1185">Reference proteome</keyword>
<comment type="caution">
    <text evidence="2">The sequence shown here is derived from an EMBL/GenBank/DDBJ whole genome shotgun (WGS) entry which is preliminary data.</text>
</comment>
<keyword evidence="1" id="KW-0812">Transmembrane</keyword>
<evidence type="ECO:0000313" key="2">
    <source>
        <dbReference type="EMBL" id="GLO65682.1"/>
    </source>
</evidence>
<evidence type="ECO:0000256" key="1">
    <source>
        <dbReference type="SAM" id="Phobius"/>
    </source>
</evidence>
<name>A0ABQ5TMA7_9BACI</name>
<accession>A0ABQ5TMA7</accession>
<sequence length="65" mass="7419">MNSNLKIYFIGFFLAIPIMFSLVSILWKTFVSGNPFSTTLIDNLGILGVYYFIISIGFTIYLKKL</sequence>
<protein>
    <submittedName>
        <fullName evidence="2">Uncharacterized protein</fullName>
    </submittedName>
</protein>
<keyword evidence="1" id="KW-0472">Membrane</keyword>
<feature type="transmembrane region" description="Helical" evidence="1">
    <location>
        <begin position="39"/>
        <end position="62"/>
    </location>
</feature>
<reference evidence="2 3" key="1">
    <citation type="submission" date="2023-02" db="EMBL/GenBank/DDBJ databases">
        <title>Oceanobacillus kimchii IFOP_LL358 isolated form Alexandrium catenella lab strain.</title>
        <authorList>
            <person name="Gajardo G."/>
            <person name="Ueki S."/>
            <person name="Maruyama F."/>
        </authorList>
    </citation>
    <scope>NUCLEOTIDE SEQUENCE [LARGE SCALE GENOMIC DNA]</scope>
    <source>
        <strain evidence="2 3">IFOP_LL358</strain>
    </source>
</reference>
<dbReference type="Proteomes" id="UP001275436">
    <property type="component" value="Unassembled WGS sequence"/>
</dbReference>
<proteinExistence type="predicted"/>
<organism evidence="2 3">
    <name type="scientific">Oceanobacillus kimchii</name>
    <dbReference type="NCBI Taxonomy" id="746691"/>
    <lineage>
        <taxon>Bacteria</taxon>
        <taxon>Bacillati</taxon>
        <taxon>Bacillota</taxon>
        <taxon>Bacilli</taxon>
        <taxon>Bacillales</taxon>
        <taxon>Bacillaceae</taxon>
        <taxon>Oceanobacillus</taxon>
    </lineage>
</organism>
<feature type="transmembrane region" description="Helical" evidence="1">
    <location>
        <begin position="7"/>
        <end position="27"/>
    </location>
</feature>
<dbReference type="EMBL" id="BSKO01000001">
    <property type="protein sequence ID" value="GLO65682.1"/>
    <property type="molecule type" value="Genomic_DNA"/>
</dbReference>
<gene>
    <name evidence="2" type="ORF">MACH08_14660</name>
</gene>